<dbReference type="STRING" id="1162668.LFE_0780"/>
<dbReference type="PANTHER" id="PTHR12526">
    <property type="entry name" value="GLYCOSYLTRANSFERASE"/>
    <property type="match status" value="1"/>
</dbReference>
<keyword evidence="4" id="KW-1185">Reference proteome</keyword>
<dbReference type="PATRIC" id="fig|1162668.3.peg.913"/>
<dbReference type="InterPro" id="IPR022622">
    <property type="entry name" value="DUF3492"/>
</dbReference>
<dbReference type="Pfam" id="PF11997">
    <property type="entry name" value="DUF3492"/>
    <property type="match status" value="1"/>
</dbReference>
<evidence type="ECO:0000259" key="2">
    <source>
        <dbReference type="Pfam" id="PF11997"/>
    </source>
</evidence>
<dbReference type="AlphaFoldDB" id="I0IMJ6"/>
<dbReference type="NCBIfam" id="NF038011">
    <property type="entry name" value="PelF"/>
    <property type="match status" value="1"/>
</dbReference>
<reference evidence="3 4" key="1">
    <citation type="journal article" date="2012" name="J. Bacteriol.">
        <title>Complete Genome Sequence of Leptospirillum ferrooxidans Strain C2-3, Isolated from a Fresh Volcanic Ash Deposit on the Island of Miyake, Japan.</title>
        <authorList>
            <person name="Fujimura R."/>
            <person name="Sato Y."/>
            <person name="Nishizawa T."/>
            <person name="Oshima K."/>
            <person name="Kim S.-W."/>
            <person name="Hattori M."/>
            <person name="Kamijo T."/>
            <person name="Ohta H."/>
        </authorList>
    </citation>
    <scope>NUCLEOTIDE SEQUENCE [LARGE SCALE GENOMIC DNA]</scope>
    <source>
        <strain evidence="3 4">C2-3</strain>
    </source>
</reference>
<dbReference type="OrthoDB" id="9772485at2"/>
<dbReference type="Proteomes" id="UP000007382">
    <property type="component" value="Chromosome"/>
</dbReference>
<dbReference type="RefSeq" id="WP_014448987.1">
    <property type="nucleotide sequence ID" value="NC_017094.1"/>
</dbReference>
<dbReference type="HOGENOM" id="CLU_009583_32_1_0"/>
<reference evidence="4" key="2">
    <citation type="submission" date="2012-03" db="EMBL/GenBank/DDBJ databases">
        <title>The complete genome sequence of the pioneer microbe on fresh volcanic deposit, Leptospirillum ferrooxidans strain C2-3.</title>
        <authorList>
            <person name="Fujimura R."/>
            <person name="Sato Y."/>
            <person name="Nishizawa T."/>
            <person name="Nanba K."/>
            <person name="Oshima K."/>
            <person name="Hattori M."/>
            <person name="Kamijo T."/>
            <person name="Ohta H."/>
        </authorList>
    </citation>
    <scope>NUCLEOTIDE SEQUENCE [LARGE SCALE GENOMIC DNA]</scope>
    <source>
        <strain evidence="4">C2-3</strain>
    </source>
</reference>
<evidence type="ECO:0000313" key="4">
    <source>
        <dbReference type="Proteomes" id="UP000007382"/>
    </source>
</evidence>
<gene>
    <name evidence="3" type="ordered locus">LFE_0780</name>
</gene>
<proteinExistence type="predicted"/>
<feature type="domain" description="DUF3492" evidence="2">
    <location>
        <begin position="12"/>
        <end position="290"/>
    </location>
</feature>
<organism evidence="3 4">
    <name type="scientific">Leptospirillum ferrooxidans (strain C2-3)</name>
    <dbReference type="NCBI Taxonomy" id="1162668"/>
    <lineage>
        <taxon>Bacteria</taxon>
        <taxon>Pseudomonadati</taxon>
        <taxon>Nitrospirota</taxon>
        <taxon>Nitrospiria</taxon>
        <taxon>Nitrospirales</taxon>
        <taxon>Nitrospiraceae</taxon>
        <taxon>Leptospirillum</taxon>
    </lineage>
</organism>
<dbReference type="Gene3D" id="3.40.50.2000">
    <property type="entry name" value="Glycogen Phosphorylase B"/>
    <property type="match status" value="2"/>
</dbReference>
<sequence length="506" mass="57404">MDSNDSKTPQIADICLILEGTYPYVTGGVSSWTHQLITNLPEFTFHLHCLIAEKEPGPWLFPRPNNVIGVSNLSLGQWSSENEEPQEPLDDNEEHELLGVIESFHRDLLSGSPEAFERLFGIFYRMGLSSKLFTTLSSGREAWNLIQKFYKEQFSQESFIDFFWMWRTTHLPLFSLLASPVPKARLYHSLASGYAGILGVMGKLAYERPLILTEHGLYTRERKIEIALAQWIGSGNARDDMTIRPINTSVKGFWMRIFEQLGRIVYHYSDHIITLFEGNRRIQIRDGAPAEKTKVIPNGIRVFSETKIREVQKAQSEKLSVAMIGRVVPIKDIKTFIQACRIVRDQLPEVQFLIMGPMNQDPEYVKECQNLVEILKMGDAIQFTGSVRVEDYLPKMDLLVLTSLSEAQPLVVMEGAIFGVPSVTTRVGACNELINGRTREDVALGPGGIVTSVGNPEETALAMLKILKDDGLRKRMGYAARLRMERFYREDLLFEAYRTLYQEGIG</sequence>
<keyword evidence="3" id="KW-0808">Transferase</keyword>
<dbReference type="InterPro" id="IPR047691">
    <property type="entry name" value="PelF-like"/>
</dbReference>
<dbReference type="PANTHER" id="PTHR12526:SF608">
    <property type="entry name" value="PELF"/>
    <property type="match status" value="1"/>
</dbReference>
<dbReference type="GO" id="GO:0016757">
    <property type="term" value="F:glycosyltransferase activity"/>
    <property type="evidence" value="ECO:0007669"/>
    <property type="project" value="InterPro"/>
</dbReference>
<dbReference type="Pfam" id="PF00534">
    <property type="entry name" value="Glycos_transf_1"/>
    <property type="match status" value="1"/>
</dbReference>
<dbReference type="SUPFAM" id="SSF53756">
    <property type="entry name" value="UDP-Glycosyltransferase/glycogen phosphorylase"/>
    <property type="match status" value="1"/>
</dbReference>
<evidence type="ECO:0000259" key="1">
    <source>
        <dbReference type="Pfam" id="PF00534"/>
    </source>
</evidence>
<accession>I0IMJ6</accession>
<evidence type="ECO:0000313" key="3">
    <source>
        <dbReference type="EMBL" id="BAM06495.1"/>
    </source>
</evidence>
<name>I0IMJ6_LEPFC</name>
<protein>
    <submittedName>
        <fullName evidence="3">Putative glycosyl transferase, group 1</fullName>
    </submittedName>
</protein>
<dbReference type="eggNOG" id="COG0438">
    <property type="taxonomic scope" value="Bacteria"/>
</dbReference>
<dbReference type="EMBL" id="AP012342">
    <property type="protein sequence ID" value="BAM06495.1"/>
    <property type="molecule type" value="Genomic_DNA"/>
</dbReference>
<dbReference type="InterPro" id="IPR001296">
    <property type="entry name" value="Glyco_trans_1"/>
</dbReference>
<feature type="domain" description="Glycosyl transferase family 1" evidence="1">
    <location>
        <begin position="306"/>
        <end position="482"/>
    </location>
</feature>
<dbReference type="KEGG" id="lfc:LFE_0780"/>